<feature type="compositionally biased region" description="Low complexity" evidence="15">
    <location>
        <begin position="675"/>
        <end position="684"/>
    </location>
</feature>
<dbReference type="GO" id="GO:0098793">
    <property type="term" value="C:presynapse"/>
    <property type="evidence" value="ECO:0007669"/>
    <property type="project" value="GOC"/>
</dbReference>
<dbReference type="InterPro" id="IPR020850">
    <property type="entry name" value="GED_dom"/>
</dbReference>
<evidence type="ECO:0000256" key="6">
    <source>
        <dbReference type="ARBA" id="ARBA00022737"/>
    </source>
</evidence>
<dbReference type="Gene3D" id="1.20.120.1240">
    <property type="entry name" value="Dynamin, middle domain"/>
    <property type="match status" value="1"/>
</dbReference>
<dbReference type="CDD" id="cd01256">
    <property type="entry name" value="PH_dynamin"/>
    <property type="match status" value="1"/>
</dbReference>
<feature type="region of interest" description="Disordered" evidence="15">
    <location>
        <begin position="1924"/>
        <end position="1943"/>
    </location>
</feature>
<evidence type="ECO:0000256" key="5">
    <source>
        <dbReference type="ARBA" id="ARBA00022701"/>
    </source>
</evidence>
<dbReference type="Gene3D" id="2.30.29.30">
    <property type="entry name" value="Pleckstrin-homology domain (PH domain)/Phosphotyrosine-binding domain (PTB)"/>
    <property type="match status" value="1"/>
</dbReference>
<feature type="domain" description="PUM-HD" evidence="17">
    <location>
        <begin position="774"/>
        <end position="1129"/>
    </location>
</feature>
<feature type="compositionally biased region" description="Pro residues" evidence="15">
    <location>
        <begin position="2125"/>
        <end position="2142"/>
    </location>
</feature>
<dbReference type="SMART" id="SM00302">
    <property type="entry name" value="GED"/>
    <property type="match status" value="1"/>
</dbReference>
<dbReference type="SUPFAM" id="SSF52540">
    <property type="entry name" value="P-loop containing nucleoside triphosphate hydrolases"/>
    <property type="match status" value="1"/>
</dbReference>
<feature type="domain" description="GED" evidence="18">
    <location>
        <begin position="1951"/>
        <end position="2065"/>
    </location>
</feature>
<feature type="region of interest" description="Disordered" evidence="15">
    <location>
        <begin position="2066"/>
        <end position="2159"/>
    </location>
</feature>
<dbReference type="SUPFAM" id="SSF48371">
    <property type="entry name" value="ARM repeat"/>
    <property type="match status" value="1"/>
</dbReference>
<dbReference type="PANTHER" id="PTHR11566:SF212">
    <property type="entry name" value="DYNAMIN"/>
    <property type="match status" value="1"/>
</dbReference>
<dbReference type="GO" id="GO:0003723">
    <property type="term" value="F:RNA binding"/>
    <property type="evidence" value="ECO:0007669"/>
    <property type="project" value="UniProtKB-KW"/>
</dbReference>
<comment type="similarity">
    <text evidence="14">Belongs to the TRAFAC class dynamin-like GTPase superfamily. Dynamin/Fzo/YdjA family.</text>
</comment>
<dbReference type="GO" id="GO:0005886">
    <property type="term" value="C:plasma membrane"/>
    <property type="evidence" value="ECO:0007669"/>
    <property type="project" value="TreeGrafter"/>
</dbReference>
<dbReference type="InterPro" id="IPR011993">
    <property type="entry name" value="PH-like_dom_sf"/>
</dbReference>
<dbReference type="EMBL" id="APAU02000062">
    <property type="protein sequence ID" value="EUB58441.1"/>
    <property type="molecule type" value="Genomic_DNA"/>
</dbReference>
<feature type="repeat" description="Pumilio" evidence="13">
    <location>
        <begin position="974"/>
        <end position="1009"/>
    </location>
</feature>
<keyword evidence="9" id="KW-0694">RNA-binding</keyword>
<feature type="compositionally biased region" description="Polar residues" evidence="15">
    <location>
        <begin position="2143"/>
        <end position="2154"/>
    </location>
</feature>
<dbReference type="Pfam" id="PF00350">
    <property type="entry name" value="Dynamin_N"/>
    <property type="match status" value="1"/>
</dbReference>
<comment type="catalytic activity">
    <reaction evidence="12">
        <text>GTP + H2O = GDP + phosphate + H(+)</text>
        <dbReference type="Rhea" id="RHEA:19669"/>
        <dbReference type="ChEBI" id="CHEBI:15377"/>
        <dbReference type="ChEBI" id="CHEBI:15378"/>
        <dbReference type="ChEBI" id="CHEBI:37565"/>
        <dbReference type="ChEBI" id="CHEBI:43474"/>
        <dbReference type="ChEBI" id="CHEBI:58189"/>
        <dbReference type="EC" id="3.6.5.5"/>
    </reaction>
</comment>
<dbReference type="InterPro" id="IPR027417">
    <property type="entry name" value="P-loop_NTPase"/>
</dbReference>
<dbReference type="InterPro" id="IPR001313">
    <property type="entry name" value="Pumilio_RNA-bd_rpt"/>
</dbReference>
<dbReference type="InterPro" id="IPR045063">
    <property type="entry name" value="Dynamin_N"/>
</dbReference>
<dbReference type="Pfam" id="PF01031">
    <property type="entry name" value="Dynamin_M"/>
    <property type="match status" value="1"/>
</dbReference>
<dbReference type="SMART" id="SM00025">
    <property type="entry name" value="Pumilio"/>
    <property type="match status" value="8"/>
</dbReference>
<dbReference type="GO" id="GO:0031623">
    <property type="term" value="P:receptor internalization"/>
    <property type="evidence" value="ECO:0007669"/>
    <property type="project" value="TreeGrafter"/>
</dbReference>
<dbReference type="PRINTS" id="PR00195">
    <property type="entry name" value="DYNAMIN"/>
</dbReference>
<feature type="region of interest" description="Disordered" evidence="15">
    <location>
        <begin position="638"/>
        <end position="695"/>
    </location>
</feature>
<feature type="repeat" description="Pumilio" evidence="13">
    <location>
        <begin position="902"/>
        <end position="937"/>
    </location>
</feature>
<dbReference type="Gene3D" id="1.25.10.10">
    <property type="entry name" value="Leucine-rich Repeat Variant"/>
    <property type="match status" value="1"/>
</dbReference>
<dbReference type="InterPro" id="IPR033133">
    <property type="entry name" value="PUM-HD"/>
</dbReference>
<dbReference type="InterPro" id="IPR000375">
    <property type="entry name" value="Dynamin_stalk"/>
</dbReference>
<dbReference type="InterPro" id="IPR033712">
    <property type="entry name" value="Pumilio_RNA-bd"/>
</dbReference>
<dbReference type="InterPro" id="IPR022812">
    <property type="entry name" value="Dynamin"/>
</dbReference>
<feature type="compositionally biased region" description="Gly residues" evidence="15">
    <location>
        <begin position="2101"/>
        <end position="2112"/>
    </location>
</feature>
<dbReference type="PROSITE" id="PS00410">
    <property type="entry name" value="G_DYNAMIN_1"/>
    <property type="match status" value="1"/>
</dbReference>
<dbReference type="GO" id="GO:0005874">
    <property type="term" value="C:microtubule"/>
    <property type="evidence" value="ECO:0007669"/>
    <property type="project" value="UniProtKB-KW"/>
</dbReference>
<dbReference type="PANTHER" id="PTHR11566">
    <property type="entry name" value="DYNAMIN"/>
    <property type="match status" value="1"/>
</dbReference>
<sequence>MNEFTDPNAPGRPFSSVSSEADGAPDSSRFYSGMQREALPLCNGSKKFDTSGNGVGYEWSATEESSIADFKQVPRRSREIPFDDSKSIWNSSYGPLNVTNAQSSRIWGFGNPTFPETVAIKDSQRDTPLTRVSQTPYNCLSNVGFGYGGGLPMSPVNKDMTEIGQQMIDHVLGNSPNNACDQLLSAHAQVASVDNMVSQFLSSQSRPDLHTVPTDQAASSPYHATAEQPLNSLPVPLLENGGGIGMKEAHLPQASVPPIDSSSVASILNNSAAVSNLSRYLATQAETFQNQQSGCPPQNSAMPRDIAFLTAQIGAMRMDPHHQTTVPSFLPPITTSSFTNGFTHSVAGDLTGPMSTANFTSGAFNGPPAAQLSSASCLLPPDQMAAGFYPPTQSGTSSVAYFSGAPFDIRGPTPTQPPLSLLGPESVRTPGVQSNDIPVGVPTALATQQAAYYAHLLAAAMNGGVPSAAPRMTITVPPSNLSHNGGAVSGGPVTTPCAYEPHLQNQSSLTSQGQYNVEKFEAYSDFPDGGGNGLTTTILPPGSTMLQQLPPIAFNQQRPHPSFVPSRLSALPMNQQQQPHAQRSPLSDPRLPLTPTVGANFCFETPITPASHYATTPSPFAPMLPPPFPNANVAPPDCLPVHPSTPDLSVPPQGFPSSFPPMGFPRRFITPPPSSSSSQRRPQLSRPPPVENPSFIAVPSRGIRGLQPGNQQRLLLFKNQAVNLFGPNNVAGSAGAGSRMPFMSQSVPTPAMFSTMASSVPGVFPAVSASAMPERSRLLEDYRYTRMPFLTLHDLVGHIVEFAQDQYGSRLIQQRLEQASAVDKIAVFREVIPHCHVLMTDVFGNYVIQKFFELGTPEQKRTLVQQIKGQVLSLSLQMYGCRVIQKAIESVNLETQINLMKELEGSVLRCVKDQNGNHVVQKCIEYVPSEHLQFIVDAFKGNVHSVSTHSYGCRVIQRILEHCSAEQTAPILEELHQCAESLFEDQYGNYVIQHIFEHGRTEEKSRMITRLRGRVAALSVHKFASNVIEKAVTNASRKERQALINEVLQNVDPNQTQITPVECLDEREGTSILWNMMKDQFANYVIQKMLDVAEPPIRKELMAHIRPYINSLRKYTYGKHIIGKMEKYYLKTVSSSHIPYFPPEELDNASLHSSSSLTGSSNLPTGGSIVTADENSHTSPPRSEFLRHATASGNHCASSEDGNQLVDTEAALASHWEYSPTWGFEFIVDLGHLQSGGCSAWTLNVALKVVKTLQSFKDDDDIIMEVSWIRELLISVAPPSSRRVGLRKMSGNVGMERLIPLVNKLQDAFSSLGVPLNLDLPQIAVVGSQSAGKSSVLENFVGRYEYLPTHLLHRDFLPRGSGIVTRRPLVLQLITSDTEYAEFLHLTGVKLTDFDDVRKEIEAETDRETGTNKGISNKPINLKIFSPNVLNLTLIDLPGMTKVPVGDQPSDISTLIEEMILQYINCDYCLILAVSPANSDLANSDALKIAREVDPQGLRTIGVITKLDLMDHGTDARDILENKLLPLRRGYIGVVNRSQKDIEGRKDITTAIAAERKFFLSHPAYRHMADRMGTPYLQRVLNQQLTNHIRETLPGLRNKLQSQMLAMEKDVREYKAYQPADPSFKTKALMIAVKSFEVEFTQTIDGSGSEIDTKTLSRGARINRIFTERLPYALAMLHNDGEELRRDISFAIRNIHGIRSGLFTPDLAFETIVRKQIERMKDPSLTCVDLVVEELIQIVHDCTNKMDCFPHLRDATERIVTERIKGRQADARDKICLLVDIQLAYINTNHEDFIGFASAEQQSSDVNKVKLGNRVIRRGWLGLQNIALIRGGSKDFWFVLNAETLTWYKDDDEKEKRYVLLLDGLKVKDVESSFFGKKNVFALFYPDGRNVYKDYKQLELSAESAEMVDSWKASFMRAGVQPMKPIQQQQHQEQSDEQLSDNGDPQLQRQVEVIHNLVDSYLKIVHKTQRDLVPKMIMHIIVNESCIDMRMASDFPVERLKRSFDLQMKEFLKSELLPNLYQAGDIQVLMSESLEMQTRREETLRMYEALKEALRIVGEVATNTVSTPVPPPVMDDWTHSTTSHLADSGSSSSSLFPTSMGSGGGGAGGGVGVMQPPRSPGGTRRPPPQPPGAPHRPTPSPQRPSFTAPSTGTLPSPLIPQLNALRPSVVVPYGLPNDGISSGAVVNSSCLQNGFYNPPLPSPNPLLQHPLPSIQRCFPIPCDSCFPAGVGSLIESVDNQPFYTLIEKTFTMGQVRTAIKLLITTCVLYTAIIGLPQDWWVAI</sequence>
<feature type="repeat" description="Pumilio" evidence="13">
    <location>
        <begin position="1010"/>
        <end position="1045"/>
    </location>
</feature>
<evidence type="ECO:0000256" key="3">
    <source>
        <dbReference type="ARBA" id="ARBA00022490"/>
    </source>
</evidence>
<evidence type="ECO:0000259" key="17">
    <source>
        <dbReference type="PROSITE" id="PS50303"/>
    </source>
</evidence>
<evidence type="ECO:0000259" key="19">
    <source>
        <dbReference type="PROSITE" id="PS51718"/>
    </source>
</evidence>
<evidence type="ECO:0000256" key="7">
    <source>
        <dbReference type="ARBA" id="ARBA00022741"/>
    </source>
</evidence>
<gene>
    <name evidence="20" type="ORF">EGR_06728</name>
</gene>
<organism evidence="20 21">
    <name type="scientific">Echinococcus granulosus</name>
    <name type="common">Hydatid tapeworm</name>
    <dbReference type="NCBI Taxonomy" id="6210"/>
    <lineage>
        <taxon>Eukaryota</taxon>
        <taxon>Metazoa</taxon>
        <taxon>Spiralia</taxon>
        <taxon>Lophotrochozoa</taxon>
        <taxon>Platyhelminthes</taxon>
        <taxon>Cestoda</taxon>
        <taxon>Eucestoda</taxon>
        <taxon>Cyclophyllidea</taxon>
        <taxon>Taeniidae</taxon>
        <taxon>Echinococcus</taxon>
        <taxon>Echinococcus granulosus group</taxon>
    </lineage>
</organism>
<feature type="repeat" description="Pumilio" evidence="13">
    <location>
        <begin position="794"/>
        <end position="829"/>
    </location>
</feature>
<feature type="region of interest" description="Disordered" evidence="15">
    <location>
        <begin position="1151"/>
        <end position="1184"/>
    </location>
</feature>
<keyword evidence="11" id="KW-0505">Motor protein</keyword>
<proteinExistence type="inferred from homology"/>
<keyword evidence="5" id="KW-0493">Microtubule</keyword>
<keyword evidence="8" id="KW-0378">Hydrolase</keyword>
<dbReference type="PROSITE" id="PS51718">
    <property type="entry name" value="G_DYNAMIN_2"/>
    <property type="match status" value="1"/>
</dbReference>
<dbReference type="GO" id="GO:0005737">
    <property type="term" value="C:cytoplasm"/>
    <property type="evidence" value="ECO:0007669"/>
    <property type="project" value="UniProtKB-SubCell"/>
</dbReference>
<name>W6UCL4_ECHGR</name>
<dbReference type="GO" id="GO:0016185">
    <property type="term" value="P:synaptic vesicle budding from presynaptic endocytic zone membrane"/>
    <property type="evidence" value="ECO:0007669"/>
    <property type="project" value="TreeGrafter"/>
</dbReference>
<dbReference type="FunFam" id="1.25.10.10:FF:000004">
    <property type="entry name" value="Pumilio homolog 1 isoform 2"/>
    <property type="match status" value="1"/>
</dbReference>
<reference evidence="20 21" key="1">
    <citation type="journal article" date="2013" name="Nat. Genet.">
        <title>The genome of the hydatid tapeworm Echinococcus granulosus.</title>
        <authorList>
            <person name="Zheng H."/>
            <person name="Zhang W."/>
            <person name="Zhang L."/>
            <person name="Zhang Z."/>
            <person name="Li J."/>
            <person name="Lu G."/>
            <person name="Zhu Y."/>
            <person name="Wang Y."/>
            <person name="Huang Y."/>
            <person name="Liu J."/>
            <person name="Kang H."/>
            <person name="Chen J."/>
            <person name="Wang L."/>
            <person name="Chen A."/>
            <person name="Yu S."/>
            <person name="Gao Z."/>
            <person name="Jin L."/>
            <person name="Gu W."/>
            <person name="Wang Z."/>
            <person name="Zhao L."/>
            <person name="Shi B."/>
            <person name="Wen H."/>
            <person name="Lin R."/>
            <person name="Jones M.K."/>
            <person name="Brejova B."/>
            <person name="Vinar T."/>
            <person name="Zhao G."/>
            <person name="McManus D.P."/>
            <person name="Chen Z."/>
            <person name="Zhou Y."/>
            <person name="Wang S."/>
        </authorList>
    </citation>
    <scope>NUCLEOTIDE SEQUENCE [LARGE SCALE GENOMIC DNA]</scope>
</reference>
<evidence type="ECO:0000256" key="14">
    <source>
        <dbReference type="RuleBase" id="RU003932"/>
    </source>
</evidence>
<dbReference type="SUPFAM" id="SSF50729">
    <property type="entry name" value="PH domain-like"/>
    <property type="match status" value="1"/>
</dbReference>
<feature type="repeat" description="Pumilio" evidence="13">
    <location>
        <begin position="938"/>
        <end position="973"/>
    </location>
</feature>
<feature type="compositionally biased region" description="Low complexity" evidence="15">
    <location>
        <begin position="1151"/>
        <end position="1168"/>
    </location>
</feature>
<dbReference type="InterPro" id="IPR016024">
    <property type="entry name" value="ARM-type_fold"/>
</dbReference>
<dbReference type="FunFam" id="3.40.50.300:FF:000045">
    <property type="entry name" value="dynamin-1 isoform X2"/>
    <property type="match status" value="1"/>
</dbReference>
<evidence type="ECO:0000256" key="1">
    <source>
        <dbReference type="ARBA" id="ARBA00004496"/>
    </source>
</evidence>
<evidence type="ECO:0000256" key="11">
    <source>
        <dbReference type="ARBA" id="ARBA00023175"/>
    </source>
</evidence>
<evidence type="ECO:0000256" key="9">
    <source>
        <dbReference type="ARBA" id="ARBA00022884"/>
    </source>
</evidence>
<dbReference type="OrthoDB" id="668540at2759"/>
<dbReference type="GO" id="GO:0010608">
    <property type="term" value="P:post-transcriptional regulation of gene expression"/>
    <property type="evidence" value="ECO:0007669"/>
    <property type="project" value="UniProtKB-ARBA"/>
</dbReference>
<dbReference type="Gene3D" id="3.40.50.300">
    <property type="entry name" value="P-loop containing nucleotide triphosphate hydrolases"/>
    <property type="match status" value="1"/>
</dbReference>
<dbReference type="PROSITE" id="PS50303">
    <property type="entry name" value="PUM_HD"/>
    <property type="match status" value="1"/>
</dbReference>
<dbReference type="Pfam" id="PF00806">
    <property type="entry name" value="PUF"/>
    <property type="match status" value="8"/>
</dbReference>
<dbReference type="KEGG" id="egl:EGR_06728"/>
<evidence type="ECO:0000256" key="4">
    <source>
        <dbReference type="ARBA" id="ARBA00022583"/>
    </source>
</evidence>
<dbReference type="Proteomes" id="UP000019149">
    <property type="component" value="Unassembled WGS sequence"/>
</dbReference>
<keyword evidence="6" id="KW-0677">Repeat</keyword>
<accession>W6UCL4</accession>
<evidence type="ECO:0000256" key="10">
    <source>
        <dbReference type="ARBA" id="ARBA00023134"/>
    </source>
</evidence>
<dbReference type="SMART" id="SM00053">
    <property type="entry name" value="DYNc"/>
    <property type="match status" value="1"/>
</dbReference>
<evidence type="ECO:0000256" key="12">
    <source>
        <dbReference type="ARBA" id="ARBA00048040"/>
    </source>
</evidence>
<dbReference type="GeneID" id="36342443"/>
<dbReference type="PROSITE" id="PS50302">
    <property type="entry name" value="PUM"/>
    <property type="match status" value="8"/>
</dbReference>
<dbReference type="InterPro" id="IPR001849">
    <property type="entry name" value="PH_domain"/>
</dbReference>
<keyword evidence="4" id="KW-0254">Endocytosis</keyword>
<dbReference type="PROSITE" id="PS51388">
    <property type="entry name" value="GED"/>
    <property type="match status" value="1"/>
</dbReference>
<evidence type="ECO:0000256" key="8">
    <source>
        <dbReference type="ARBA" id="ARBA00022801"/>
    </source>
</evidence>
<dbReference type="SMART" id="SM00233">
    <property type="entry name" value="PH"/>
    <property type="match status" value="1"/>
</dbReference>
<feature type="domain" description="PH" evidence="16">
    <location>
        <begin position="1814"/>
        <end position="1920"/>
    </location>
</feature>
<keyword evidence="10 14" id="KW-0342">GTP-binding</keyword>
<feature type="compositionally biased region" description="Polar residues" evidence="15">
    <location>
        <begin position="572"/>
        <end position="585"/>
    </location>
</feature>
<dbReference type="GO" id="GO:0005525">
    <property type="term" value="F:GTP binding"/>
    <property type="evidence" value="ECO:0007669"/>
    <property type="project" value="UniProtKB-KW"/>
</dbReference>
<dbReference type="Pfam" id="PF02212">
    <property type="entry name" value="GED"/>
    <property type="match status" value="2"/>
</dbReference>
<evidence type="ECO:0000313" key="21">
    <source>
        <dbReference type="Proteomes" id="UP000019149"/>
    </source>
</evidence>
<dbReference type="CTD" id="36342443"/>
<protein>
    <recommendedName>
        <fullName evidence="2">dynamin GTPase</fullName>
        <ecNumber evidence="2">3.6.5.5</ecNumber>
    </recommendedName>
</protein>
<dbReference type="InterPro" id="IPR019762">
    <property type="entry name" value="Dynamin_GTPase_CS"/>
</dbReference>
<feature type="region of interest" description="Disordered" evidence="15">
    <location>
        <begin position="1"/>
        <end position="32"/>
    </location>
</feature>
<feature type="repeat" description="Pumilio" evidence="13">
    <location>
        <begin position="866"/>
        <end position="901"/>
    </location>
</feature>
<dbReference type="GO" id="GO:0008017">
    <property type="term" value="F:microtubule binding"/>
    <property type="evidence" value="ECO:0007669"/>
    <property type="project" value="TreeGrafter"/>
</dbReference>
<dbReference type="InterPro" id="IPR011989">
    <property type="entry name" value="ARM-like"/>
</dbReference>
<evidence type="ECO:0000259" key="16">
    <source>
        <dbReference type="PROSITE" id="PS50003"/>
    </source>
</evidence>
<feature type="repeat" description="Pumilio" evidence="13">
    <location>
        <begin position="830"/>
        <end position="865"/>
    </location>
</feature>
<evidence type="ECO:0000256" key="2">
    <source>
        <dbReference type="ARBA" id="ARBA00011980"/>
    </source>
</evidence>
<dbReference type="STRING" id="6210.W6UCL4"/>
<dbReference type="GO" id="GO:0003924">
    <property type="term" value="F:GTPase activity"/>
    <property type="evidence" value="ECO:0007669"/>
    <property type="project" value="InterPro"/>
</dbReference>
<dbReference type="RefSeq" id="XP_024349637.1">
    <property type="nucleotide sequence ID" value="XM_024495977.1"/>
</dbReference>
<dbReference type="Pfam" id="PF00169">
    <property type="entry name" value="PH"/>
    <property type="match status" value="1"/>
</dbReference>
<feature type="repeat" description="Pumilio" evidence="13">
    <location>
        <begin position="1068"/>
        <end position="1103"/>
    </location>
</feature>
<comment type="caution">
    <text evidence="20">The sequence shown here is derived from an EMBL/GenBank/DDBJ whole genome shotgun (WGS) entry which is preliminary data.</text>
</comment>
<dbReference type="InterPro" id="IPR003130">
    <property type="entry name" value="GED"/>
</dbReference>
<feature type="compositionally biased region" description="Low complexity" evidence="15">
    <location>
        <begin position="2080"/>
        <end position="2100"/>
    </location>
</feature>
<keyword evidence="21" id="KW-1185">Reference proteome</keyword>
<evidence type="ECO:0000313" key="20">
    <source>
        <dbReference type="EMBL" id="EUB58441.1"/>
    </source>
</evidence>
<feature type="compositionally biased region" description="Low complexity" evidence="15">
    <location>
        <begin position="2113"/>
        <end position="2124"/>
    </location>
</feature>
<dbReference type="InterPro" id="IPR030381">
    <property type="entry name" value="G_DYNAMIN_dom"/>
</dbReference>
<evidence type="ECO:0000256" key="13">
    <source>
        <dbReference type="PROSITE-ProRule" id="PRU00317"/>
    </source>
</evidence>
<dbReference type="PROSITE" id="PS50003">
    <property type="entry name" value="PH_DOMAIN"/>
    <property type="match status" value="1"/>
</dbReference>
<dbReference type="InterPro" id="IPR001401">
    <property type="entry name" value="Dynamin_GTPase"/>
</dbReference>
<evidence type="ECO:0000259" key="18">
    <source>
        <dbReference type="PROSITE" id="PS51388"/>
    </source>
</evidence>
<dbReference type="EC" id="3.6.5.5" evidence="2"/>
<dbReference type="CDD" id="cd07920">
    <property type="entry name" value="Pumilio"/>
    <property type="match status" value="1"/>
</dbReference>
<feature type="domain" description="Dynamin-type G" evidence="19">
    <location>
        <begin position="1317"/>
        <end position="1594"/>
    </location>
</feature>
<feature type="region of interest" description="Disordered" evidence="15">
    <location>
        <begin position="572"/>
        <end position="591"/>
    </location>
</feature>
<dbReference type="CDD" id="cd08771">
    <property type="entry name" value="DLP_1"/>
    <property type="match status" value="1"/>
</dbReference>
<comment type="subcellular location">
    <subcellularLocation>
        <location evidence="1">Cytoplasm</location>
    </subcellularLocation>
</comment>
<keyword evidence="7 14" id="KW-0547">Nucleotide-binding</keyword>
<keyword evidence="3" id="KW-0963">Cytoplasm</keyword>
<evidence type="ECO:0000256" key="15">
    <source>
        <dbReference type="SAM" id="MobiDB-lite"/>
    </source>
</evidence>